<name>L9VXJ7_HALJB</name>
<dbReference type="EMBL" id="AOHV01000002">
    <property type="protein sequence ID" value="ELY41747.1"/>
    <property type="molecule type" value="Genomic_DNA"/>
</dbReference>
<dbReference type="InterPro" id="IPR036390">
    <property type="entry name" value="WH_DNA-bd_sf"/>
</dbReference>
<reference evidence="1 2" key="1">
    <citation type="journal article" date="2014" name="PLoS Genet.">
        <title>Phylogenetically driven sequencing of extremely halophilic archaea reveals strategies for static and dynamic osmo-response.</title>
        <authorList>
            <person name="Becker E.A."/>
            <person name="Seitzer P.M."/>
            <person name="Tritt A."/>
            <person name="Larsen D."/>
            <person name="Krusor M."/>
            <person name="Yao A.I."/>
            <person name="Wu D."/>
            <person name="Madern D."/>
            <person name="Eisen J.A."/>
            <person name="Darling A.E."/>
            <person name="Facciotti M.T."/>
        </authorList>
    </citation>
    <scope>NUCLEOTIDE SEQUENCE [LARGE SCALE GENOMIC DNA]</scope>
    <source>
        <strain evidence="2">DSM 18796 / CECT 7217 / JCM 14584 / KCTC 4019 / B3</strain>
    </source>
</reference>
<keyword evidence="2" id="KW-1185">Reference proteome</keyword>
<dbReference type="PATRIC" id="fig|795797.19.peg.95"/>
<protein>
    <submittedName>
        <fullName evidence="1">Uncharacterized protein</fullName>
    </submittedName>
</protein>
<evidence type="ECO:0000313" key="2">
    <source>
        <dbReference type="Proteomes" id="UP000011645"/>
    </source>
</evidence>
<dbReference type="AlphaFoldDB" id="L9VXJ7"/>
<evidence type="ECO:0000313" key="1">
    <source>
        <dbReference type="EMBL" id="ELY41747.1"/>
    </source>
</evidence>
<dbReference type="SUPFAM" id="SSF46785">
    <property type="entry name" value="Winged helix' DNA-binding domain"/>
    <property type="match status" value="1"/>
</dbReference>
<dbReference type="Proteomes" id="UP000011645">
    <property type="component" value="Unassembled WGS sequence"/>
</dbReference>
<dbReference type="GO" id="GO:0003700">
    <property type="term" value="F:DNA-binding transcription factor activity"/>
    <property type="evidence" value="ECO:0007669"/>
    <property type="project" value="InterPro"/>
</dbReference>
<accession>L9VXJ7</accession>
<proteinExistence type="predicted"/>
<dbReference type="InterPro" id="IPR036388">
    <property type="entry name" value="WH-like_DNA-bd_sf"/>
</dbReference>
<dbReference type="Gene3D" id="1.10.10.10">
    <property type="entry name" value="Winged helix-like DNA-binding domain superfamily/Winged helix DNA-binding domain"/>
    <property type="match status" value="1"/>
</dbReference>
<organism evidence="1 2">
    <name type="scientific">Halalkalicoccus jeotgali (strain DSM 18796 / CECT 7217 / JCM 14584 / KCTC 4019 / B3)</name>
    <dbReference type="NCBI Taxonomy" id="795797"/>
    <lineage>
        <taxon>Archaea</taxon>
        <taxon>Methanobacteriati</taxon>
        <taxon>Methanobacteriota</taxon>
        <taxon>Stenosarchaea group</taxon>
        <taxon>Halobacteria</taxon>
        <taxon>Halobacteriales</taxon>
        <taxon>Halococcaceae</taxon>
        <taxon>Halalkalicoccus</taxon>
    </lineage>
</organism>
<sequence length="127" mass="14588">MLMTLETLLTDMPIDIETFTDGSSEELTEVTNAEKVVRFLYRNNDKAFTPSEIAEGASIKKSSIGTVLRRLQDRELVQHKGDYWAIGDEQRVHDAFRFHRTITDLDERFGAEDLDEWREHAAEDPSG</sequence>
<comment type="caution">
    <text evidence="1">The sequence shown here is derived from an EMBL/GenBank/DDBJ whole genome shotgun (WGS) entry which is preliminary data.</text>
</comment>
<gene>
    <name evidence="1" type="ORF">C497_00630</name>
</gene>